<dbReference type="Proteomes" id="UP000321310">
    <property type="component" value="Unassembled WGS sequence"/>
</dbReference>
<dbReference type="AlphaFoldDB" id="A0A5C7DNN2"/>
<comment type="caution">
    <text evidence="8">The sequence shown here is derived from an EMBL/GenBank/DDBJ whole genome shotgun (WGS) entry which is preliminary data.</text>
</comment>
<feature type="transmembrane region" description="Helical" evidence="6">
    <location>
        <begin position="432"/>
        <end position="449"/>
    </location>
</feature>
<dbReference type="PANTHER" id="PTHR33406">
    <property type="entry name" value="MEMBRANE PROTEIN MJ1562-RELATED"/>
    <property type="match status" value="1"/>
</dbReference>
<feature type="transmembrane region" description="Helical" evidence="6">
    <location>
        <begin position="744"/>
        <end position="767"/>
    </location>
</feature>
<dbReference type="PROSITE" id="PS50156">
    <property type="entry name" value="SSD"/>
    <property type="match status" value="1"/>
</dbReference>
<proteinExistence type="predicted"/>
<protein>
    <submittedName>
        <fullName evidence="8">RND family transporter</fullName>
    </submittedName>
</protein>
<evidence type="ECO:0000259" key="7">
    <source>
        <dbReference type="PROSITE" id="PS50156"/>
    </source>
</evidence>
<name>A0A5C7DNN2_9BACT</name>
<reference evidence="8 9" key="1">
    <citation type="submission" date="2019-07" db="EMBL/GenBank/DDBJ databases">
        <title>Rapid identification of Enteric Bacteria from Whole Genome Sequences (WGS) using Average Nucleotide Identity (ANI).</title>
        <authorList>
            <person name="Lane C."/>
        </authorList>
    </citation>
    <scope>NUCLEOTIDE SEQUENCE [LARGE SCALE GENOMIC DNA]</scope>
    <source>
        <strain evidence="8 9">2016D-0250</strain>
    </source>
</reference>
<feature type="transmembrane region" description="Helical" evidence="6">
    <location>
        <begin position="251"/>
        <end position="268"/>
    </location>
</feature>
<dbReference type="InterPro" id="IPR004869">
    <property type="entry name" value="MMPL_dom"/>
</dbReference>
<comment type="subcellular location">
    <subcellularLocation>
        <location evidence="1">Cell membrane</location>
        <topology evidence="1">Multi-pass membrane protein</topology>
    </subcellularLocation>
</comment>
<feature type="transmembrane region" description="Helical" evidence="6">
    <location>
        <begin position="651"/>
        <end position="669"/>
    </location>
</feature>
<dbReference type="RefSeq" id="WP_147574678.1">
    <property type="nucleotide sequence ID" value="NZ_VOWB01000001.1"/>
</dbReference>
<keyword evidence="3 6" id="KW-0812">Transmembrane</keyword>
<dbReference type="PANTHER" id="PTHR33406:SF12">
    <property type="entry name" value="BLR2997 PROTEIN"/>
    <property type="match status" value="1"/>
</dbReference>
<evidence type="ECO:0000256" key="5">
    <source>
        <dbReference type="ARBA" id="ARBA00023136"/>
    </source>
</evidence>
<gene>
    <name evidence="8" type="ORF">FPD46_00020</name>
</gene>
<dbReference type="EMBL" id="VOWB01000001">
    <property type="protein sequence ID" value="TXE85073.1"/>
    <property type="molecule type" value="Genomic_DNA"/>
</dbReference>
<feature type="transmembrane region" description="Helical" evidence="6">
    <location>
        <begin position="349"/>
        <end position="368"/>
    </location>
</feature>
<evidence type="ECO:0000256" key="4">
    <source>
        <dbReference type="ARBA" id="ARBA00022989"/>
    </source>
</evidence>
<evidence type="ECO:0000313" key="9">
    <source>
        <dbReference type="Proteomes" id="UP000321310"/>
    </source>
</evidence>
<accession>A0A5C7DNN2</accession>
<feature type="domain" description="SSD" evidence="7">
    <location>
        <begin position="642"/>
        <end position="800"/>
    </location>
</feature>
<keyword evidence="2" id="KW-1003">Cell membrane</keyword>
<sequence>MLSKILKIFLNSPKRTLGITLIFCLFFSFFAKNLSVDASAESLLLEHDENLKTYREIAARYGSDNFLMLAFTPKNSDIFTAENLKIIKNLGDEISKIDGVDKIFSIANAPLLASSKNKDLKEIIKNIPNIFSQGIDINLAKKEILNHPFYKNNIISKDGTTAGILIYLAPDKIYNKLIQSRDEAKDEKTKEHFRKLIKNHQEQARIYSEQRLKHINEVVSKYTSDNDFLHLGGVEMIANDMISYVKSDLKIYGLSLIGLLFIALWWFFGSLYFVFLALGICIISLFTSSGIFALLGFDITIVSSNYVALVLIITVSVVIHLIVHFIENLHKHPKTSIYKLLLSTLLNKANPSFFAILTTIVGFLSFVFSDIDPIIKLGIMMSLGISISLILAYIYFACIVVLLPRPKVKELDKNSIKFLAFCANASLKHRKIIYSISIACVFFAIYGILQIKVENSFVSYFKDDSRIKQGLLVIDKELGGTMPLDVIVKFKKSPEQKNINDDFEQEFENLAQDDRYFFSSEKTRIATKVHEFLSKQKYVGSVLSLQSLLELGKSINDGKDLDDFALAFLYENLDENFKNQVLNPYVNIQNDELRFSLRMLDSDSNLRRDAFLKQLEKDLNELLKNDNVEVKISGIMLLYNNMLQSLFSSQFDTLAFVVLVIFALFVMIFRSFIYALIAILANIIPLALVFGLMGIFNIPLDIMSITIAAICIGIGVDDMIHYIHRFKEELKHKDLKEAIKASHLGIGSAIYYTSVTIILGFLVMISSNFIPTIYFGLLTVLAMSLLLFGSLFLLPSFIISYHYLKQNYNKAPSKSHKVPKL</sequence>
<dbReference type="InterPro" id="IPR050545">
    <property type="entry name" value="Mycobact_MmpL"/>
</dbReference>
<feature type="transmembrane region" description="Helical" evidence="6">
    <location>
        <begin position="773"/>
        <end position="804"/>
    </location>
</feature>
<feature type="transmembrane region" description="Helical" evidence="6">
    <location>
        <begin position="374"/>
        <end position="403"/>
    </location>
</feature>
<feature type="transmembrane region" description="Helical" evidence="6">
    <location>
        <begin position="676"/>
        <end position="696"/>
    </location>
</feature>
<organism evidence="8 9">
    <name type="scientific">Campylobacter peloridis</name>
    <dbReference type="NCBI Taxonomy" id="488546"/>
    <lineage>
        <taxon>Bacteria</taxon>
        <taxon>Pseudomonadati</taxon>
        <taxon>Campylobacterota</taxon>
        <taxon>Epsilonproteobacteria</taxon>
        <taxon>Campylobacterales</taxon>
        <taxon>Campylobacteraceae</taxon>
        <taxon>Campylobacter</taxon>
    </lineage>
</organism>
<dbReference type="Gene3D" id="1.20.1640.10">
    <property type="entry name" value="Multidrug efflux transporter AcrB transmembrane domain"/>
    <property type="match status" value="2"/>
</dbReference>
<dbReference type="GO" id="GO:0005886">
    <property type="term" value="C:plasma membrane"/>
    <property type="evidence" value="ECO:0007669"/>
    <property type="project" value="UniProtKB-SubCell"/>
</dbReference>
<feature type="transmembrane region" description="Helical" evidence="6">
    <location>
        <begin position="306"/>
        <end position="329"/>
    </location>
</feature>
<evidence type="ECO:0000256" key="2">
    <source>
        <dbReference type="ARBA" id="ARBA00022475"/>
    </source>
</evidence>
<keyword evidence="4 6" id="KW-1133">Transmembrane helix</keyword>
<feature type="transmembrane region" description="Helical" evidence="6">
    <location>
        <begin position="273"/>
        <end position="294"/>
    </location>
</feature>
<feature type="transmembrane region" description="Helical" evidence="6">
    <location>
        <begin position="702"/>
        <end position="723"/>
    </location>
</feature>
<dbReference type="SUPFAM" id="SSF82866">
    <property type="entry name" value="Multidrug efflux transporter AcrB transmembrane domain"/>
    <property type="match status" value="2"/>
</dbReference>
<evidence type="ECO:0000256" key="3">
    <source>
        <dbReference type="ARBA" id="ARBA00022692"/>
    </source>
</evidence>
<evidence type="ECO:0000256" key="1">
    <source>
        <dbReference type="ARBA" id="ARBA00004651"/>
    </source>
</evidence>
<dbReference type="InterPro" id="IPR000731">
    <property type="entry name" value="SSD"/>
</dbReference>
<keyword evidence="5 6" id="KW-0472">Membrane</keyword>
<dbReference type="Pfam" id="PF03176">
    <property type="entry name" value="MMPL"/>
    <property type="match status" value="2"/>
</dbReference>
<evidence type="ECO:0000256" key="6">
    <source>
        <dbReference type="SAM" id="Phobius"/>
    </source>
</evidence>
<evidence type="ECO:0000313" key="8">
    <source>
        <dbReference type="EMBL" id="TXE85073.1"/>
    </source>
</evidence>